<reference evidence="2" key="1">
    <citation type="submission" date="2020-06" db="EMBL/GenBank/DDBJ databases">
        <title>Unique genomic features of the anaerobic methanotrophic archaea.</title>
        <authorList>
            <person name="Chadwick G.L."/>
            <person name="Skennerton C.T."/>
            <person name="Laso-Perez R."/>
            <person name="Leu A.O."/>
            <person name="Speth D.R."/>
            <person name="Yu H."/>
            <person name="Morgan-Lang C."/>
            <person name="Hatzenpichler R."/>
            <person name="Goudeau D."/>
            <person name="Malmstrom R."/>
            <person name="Brazelton W.J."/>
            <person name="Woyke T."/>
            <person name="Hallam S.J."/>
            <person name="Tyson G.W."/>
            <person name="Wegener G."/>
            <person name="Boetius A."/>
            <person name="Orphan V."/>
        </authorList>
    </citation>
    <scope>NUCLEOTIDE SEQUENCE</scope>
</reference>
<feature type="transmembrane region" description="Helical" evidence="1">
    <location>
        <begin position="7"/>
        <end position="25"/>
    </location>
</feature>
<feature type="transmembrane region" description="Helical" evidence="1">
    <location>
        <begin position="31"/>
        <end position="49"/>
    </location>
</feature>
<proteinExistence type="predicted"/>
<feature type="transmembrane region" description="Helical" evidence="1">
    <location>
        <begin position="85"/>
        <end position="102"/>
    </location>
</feature>
<gene>
    <name evidence="2" type="ORF">ODDINNFO_00016</name>
</gene>
<name>A0A7G9YYL8_9EURY</name>
<evidence type="ECO:0000256" key="1">
    <source>
        <dbReference type="SAM" id="Phobius"/>
    </source>
</evidence>
<protein>
    <submittedName>
        <fullName evidence="2">Uncharacterized protein</fullName>
    </submittedName>
</protein>
<feature type="transmembrane region" description="Helical" evidence="1">
    <location>
        <begin position="61"/>
        <end position="79"/>
    </location>
</feature>
<evidence type="ECO:0000313" key="2">
    <source>
        <dbReference type="EMBL" id="QNO53102.1"/>
    </source>
</evidence>
<accession>A0A7G9YYL8</accession>
<sequence length="169" mass="18978">MARISNWILILGILICILLSEYILVYHDVTYGIIFALFTVTGIYLLISVKEMNAKVVDSAESLALVLICILLTSSLPWFFLNQAYLLPCVYAAIMGICFYHVHQKKLSFEELGFKKQRFVEFSLIGILIAVTFGTVEFAILKPALTFSAFESGNLLMNLCLHGSFCGCW</sequence>
<organism evidence="2">
    <name type="scientific">Candidatus Methanophagaceae archaeon ANME-1 ERB6</name>
    <dbReference type="NCBI Taxonomy" id="2759912"/>
    <lineage>
        <taxon>Archaea</taxon>
        <taxon>Methanobacteriati</taxon>
        <taxon>Methanobacteriota</taxon>
        <taxon>Stenosarchaea group</taxon>
        <taxon>Methanomicrobia</taxon>
        <taxon>Candidatus Methanophagales</taxon>
        <taxon>Candidatus Methanophagaceae</taxon>
    </lineage>
</organism>
<dbReference type="AlphaFoldDB" id="A0A7G9YYL8"/>
<keyword evidence="1" id="KW-0472">Membrane</keyword>
<feature type="transmembrane region" description="Helical" evidence="1">
    <location>
        <begin position="122"/>
        <end position="141"/>
    </location>
</feature>
<keyword evidence="1" id="KW-0812">Transmembrane</keyword>
<dbReference type="EMBL" id="MT631531">
    <property type="protein sequence ID" value="QNO53102.1"/>
    <property type="molecule type" value="Genomic_DNA"/>
</dbReference>
<keyword evidence="1" id="KW-1133">Transmembrane helix</keyword>